<gene>
    <name evidence="2" type="primary">txxe 1097</name>
    <name evidence="2" type="ORF">TXXE_08725</name>
</gene>
<keyword evidence="1" id="KW-0732">Signal</keyword>
<dbReference type="Gene3D" id="3.40.190.10">
    <property type="entry name" value="Periplasmic binding protein-like II"/>
    <property type="match status" value="1"/>
</dbReference>
<organism evidence="2 3">
    <name type="scientific">Thermobacillus xylanilyticus</name>
    <dbReference type="NCBI Taxonomy" id="76633"/>
    <lineage>
        <taxon>Bacteria</taxon>
        <taxon>Bacillati</taxon>
        <taxon>Bacillota</taxon>
        <taxon>Bacilli</taxon>
        <taxon>Bacillales</taxon>
        <taxon>Paenibacillaceae</taxon>
        <taxon>Thermobacillus</taxon>
    </lineage>
</organism>
<evidence type="ECO:0000256" key="1">
    <source>
        <dbReference type="SAM" id="SignalP"/>
    </source>
</evidence>
<proteinExistence type="predicted"/>
<dbReference type="InterPro" id="IPR050490">
    <property type="entry name" value="Bact_solute-bd_prot1"/>
</dbReference>
<protein>
    <submittedName>
        <fullName evidence="2">Extracellular solute-binding protein family 1</fullName>
    </submittedName>
</protein>
<dbReference type="PANTHER" id="PTHR43649">
    <property type="entry name" value="ARABINOSE-BINDING PROTEIN-RELATED"/>
    <property type="match status" value="1"/>
</dbReference>
<evidence type="ECO:0000313" key="3">
    <source>
        <dbReference type="Proteomes" id="UP000681526"/>
    </source>
</evidence>
<keyword evidence="3" id="KW-1185">Reference proteome</keyword>
<name>A0ABM8V3K4_THEXY</name>
<dbReference type="Proteomes" id="UP000681526">
    <property type="component" value="Unassembled WGS sequence"/>
</dbReference>
<evidence type="ECO:0000313" key="2">
    <source>
        <dbReference type="EMBL" id="CAG5085458.1"/>
    </source>
</evidence>
<feature type="signal peptide" evidence="1">
    <location>
        <begin position="1"/>
        <end position="35"/>
    </location>
</feature>
<dbReference type="PANTHER" id="PTHR43649:SF12">
    <property type="entry name" value="DIACETYLCHITOBIOSE BINDING PROTEIN DASA"/>
    <property type="match status" value="1"/>
</dbReference>
<feature type="chain" id="PRO_5046137839" evidence="1">
    <location>
        <begin position="36"/>
        <end position="508"/>
    </location>
</feature>
<dbReference type="SUPFAM" id="SSF53850">
    <property type="entry name" value="Periplasmic binding protein-like II"/>
    <property type="match status" value="1"/>
</dbReference>
<dbReference type="Pfam" id="PF01547">
    <property type="entry name" value="SBP_bac_1"/>
    <property type="match status" value="1"/>
</dbReference>
<comment type="caution">
    <text evidence="2">The sequence shown here is derived from an EMBL/GenBank/DDBJ whole genome shotgun (WGS) entry which is preliminary data.</text>
</comment>
<sequence>MRTMITYEKRAGKAGGWKRTFAALLAALMMMSLLAACSKGSDQGGAETRVLRIGTLYGGPSDEVWFRQQYTDSYELLNSDIEIQIVSAIDWNKQRFNTGEEQQQIDPYEELTKMLTGDNPVDVLIVDYTYLRRLVQDNLLQQLDPLIQRDKFDLEDFVPTVLEGIKSVGDNNLYALAPTFSSNALFYNKKLFNEAGVTPPTDNMFWPEIFDLAKRVSRGEGQERIFGLSFNRWIGDPYYDMQYTYAAPLQLKVFDDNGEKMTVNSPLWERVWTSMADLHKNDIVPTWEDLGNAWEVKEGEQPNPFAGDPFISGKVAMVTADYGYITELQAAAEYASQNANFQAPDWDVVTLPQHEEAPGIGSSTYLNSLTAINAKAQNPDDAWDYVKFINGKDWAKLKSRSMYELSARKEFLKPPAGLSFNLDAFTTLKPVPPSTTDTDKIYRNNPNLWQVESIGRTKFQEVIDDKKSVKDALAEWETEGNAILQNKGNSNTDVEAPVIPFDDAVVID</sequence>
<dbReference type="EMBL" id="CAJRAY010000041">
    <property type="protein sequence ID" value="CAG5085458.1"/>
    <property type="molecule type" value="Genomic_DNA"/>
</dbReference>
<accession>A0ABM8V3K4</accession>
<dbReference type="InterPro" id="IPR006059">
    <property type="entry name" value="SBP"/>
</dbReference>
<reference evidence="2 3" key="1">
    <citation type="submission" date="2021-04" db="EMBL/GenBank/DDBJ databases">
        <authorList>
            <person name="Rakotoarivonina H."/>
        </authorList>
    </citation>
    <scope>NUCLEOTIDE SEQUENCE [LARGE SCALE GENOMIC DNA]</scope>
    <source>
        <strain evidence="2 3">XE</strain>
    </source>
</reference>